<feature type="domain" description="Fibronectin type-III" evidence="4">
    <location>
        <begin position="805"/>
        <end position="901"/>
    </location>
</feature>
<keyword evidence="1" id="KW-0344">Guanine-nucleotide releasing factor</keyword>
<dbReference type="Pfam" id="PF00415">
    <property type="entry name" value="RCC1"/>
    <property type="match status" value="1"/>
</dbReference>
<dbReference type="Gene3D" id="2.60.40.10">
    <property type="entry name" value="Immunoglobulins"/>
    <property type="match status" value="3"/>
</dbReference>
<reference evidence="5 6" key="1">
    <citation type="submission" date="2018-04" db="EMBL/GenBank/DDBJ databases">
        <title>Genome sequencing of Flavobacterium sp. HYN0048.</title>
        <authorList>
            <person name="Yi H."/>
            <person name="Baek C."/>
        </authorList>
    </citation>
    <scope>NUCLEOTIDE SEQUENCE [LARGE SCALE GENOMIC DNA]</scope>
    <source>
        <strain evidence="5 6">HYN0048</strain>
    </source>
</reference>
<dbReference type="InterPro" id="IPR013783">
    <property type="entry name" value="Ig-like_fold"/>
</dbReference>
<dbReference type="InterPro" id="IPR026444">
    <property type="entry name" value="Secre_tail"/>
</dbReference>
<evidence type="ECO:0000256" key="3">
    <source>
        <dbReference type="ARBA" id="ARBA00022737"/>
    </source>
</evidence>
<feature type="domain" description="Fibronectin type-III" evidence="4">
    <location>
        <begin position="501"/>
        <end position="594"/>
    </location>
</feature>
<protein>
    <recommendedName>
        <fullName evidence="4">Fibronectin type-III domain-containing protein</fullName>
    </recommendedName>
</protein>
<dbReference type="GO" id="GO:0005737">
    <property type="term" value="C:cytoplasm"/>
    <property type="evidence" value="ECO:0007669"/>
    <property type="project" value="TreeGrafter"/>
</dbReference>
<dbReference type="SUPFAM" id="SSF49265">
    <property type="entry name" value="Fibronectin type III"/>
    <property type="match status" value="2"/>
</dbReference>
<dbReference type="InterPro" id="IPR003961">
    <property type="entry name" value="FN3_dom"/>
</dbReference>
<keyword evidence="6" id="KW-1185">Reference proteome</keyword>
<dbReference type="EMBL" id="CP028811">
    <property type="protein sequence ID" value="AWA30145.1"/>
    <property type="molecule type" value="Genomic_DNA"/>
</dbReference>
<dbReference type="InterPro" id="IPR058923">
    <property type="entry name" value="RCC1-like_dom"/>
</dbReference>
<dbReference type="PROSITE" id="PS50012">
    <property type="entry name" value="RCC1_3"/>
    <property type="match status" value="5"/>
</dbReference>
<keyword evidence="2" id="KW-0732">Signal</keyword>
<dbReference type="SUPFAM" id="SSF50985">
    <property type="entry name" value="RCC1/BLIP-II"/>
    <property type="match status" value="1"/>
</dbReference>
<keyword evidence="3" id="KW-0677">Repeat</keyword>
<dbReference type="InterPro" id="IPR036116">
    <property type="entry name" value="FN3_sf"/>
</dbReference>
<dbReference type="GO" id="GO:0005085">
    <property type="term" value="F:guanyl-nucleotide exchange factor activity"/>
    <property type="evidence" value="ECO:0007669"/>
    <property type="project" value="TreeGrafter"/>
</dbReference>
<dbReference type="PANTHER" id="PTHR45982:SF1">
    <property type="entry name" value="REGULATOR OF CHROMOSOME CONDENSATION"/>
    <property type="match status" value="1"/>
</dbReference>
<sequence length="2749" mass="288120">MRQNKTINFLFMRTKITLLTFIALLLFSNGYSQCWQSVAAGYESSAAIKTDGTLWTWGWNAFGQLGLGNTTNVTTPAKVGTATWKVVSVGSESTNSAYTMAIQTNGTLWGWGGNGNGELGIGNTVQQNSPVQVGTATNWKYVYAGLNHTIAIKTDGTMWAWGRNTYGQLGDGTTTNRLSPVQVGTDTNWKMATSGGSNTFALKTDGTLWACGDNAGYYGNGTTVNSNVPIQISAATDWQSISRTMGSILAIKTDGTLWAWGDNNFGELGIGSAAPVSYTPVQVGSSTWKSAYAAWGSSFGIKTDGTLWAWGDNAKGQLGDNTVVNKSSPVQIGTANDWASVGTGLSYTFGIKTDGSMSGWGANQIYQLGLGNTTEYHVPTAINCYSGCTTAVEGLYPTTTFTPACSGSQETITVDAWAGEYSNVNVLANRSYTFRSSVSTDFITITNAAATVIYVSGTTPVSWVSNNAEVIRYFLNTNASCGSQQTSRVRYVTCADLSCNTPGGLTAGSITGTSATISWTAASPAPASGYEYYYSDINTAPTTTASGSVSAGVLSKSLTGLTAGVRYYYWVRSKCSATISGNWVAGGSFVAQDNAPCLNGTQYPSTNFTPACTGSQETIVTNAWAGEYTVVNVVPNKKYTFRSSVGTDYISVVSSDGLTVYATGVTPVTWSSNAVSGTIKYYFHLSSGCGTQQTSRTRYITCEDACGQPSNVTVSNVSATSASVSWTAPAVAPGADYQYYLSTVATAPTPATAATAGTGSITTSLSLSDLTPSTTYYFWLRSRCSGNNTSDWTSGGAFTTPACELPSNITISNITAGSATLSWTPPSSLPAFGYQYYYSMSNTAPSASDAPSGSVSPSVSSVSINLLPSSTYFVWMRSRCGLSAYSNWVLVGSAVTFSCESVTNVSIRSVYEGFLVVEFDRPAEAPTGYDYYVSTSATEPTATTQETGAFYVSTVDEGYVFNLMSSTTYYVWMRSNCGSISRGPWISAGSATTLACVPPTSVSIGNVYSTTAEFNTTGYNSLQYYYNTTGVAPTASTASMGYAFSNPGTLQGLSPSTTYYLWVRSYCDTFAYSDWVAASPFTTDQGREIIGSFVNNTTGSTTSFNQSDSVTFTFSLVTPGYWTGAGNLYLWAQSYNEAQANMQPSPNNGTFNAPLPASALTANPNGTYSVTLNPVSSYFANQVNLGRLEFTIKNASGSKYSLPAYAVVVDPIPAPAASDQVFCSQVSVASLVATGSNIKWYTASSGGTALASDSLLTTGAYYASQTINGSESLARKKINVTVNTVSVTPASSEICGSEIQALTVNASINNPVRQLGSGVSTNTNYTPYQGYWGGARSQAVYTASELSALGLHSGSPINSIGYKVTSGTPIQLSNFTIKAGFTTVNVLEDFIQSPDYTVFTQASYVPQTGNGEIDYTLSTPLVWDGISNLLVETCYNNNNNGGTPVNNLNVESSEVATKLYKHVKVDNEPNICSRATIYEPAVRPNLRILSAPETMMTWSPVEGLYTDATATVPYVAGENRAVVYAKPSTFTVYTSTVVSPSCTIVNTASVDAHFTPAPESSKQYFCSGATVANLNAVGSNIKWYDAENNLLTSGTMLQTGLYFVTQTAHGCESTKAAVSVIINDTPAPAATAQSFCFEATVADLAATGTDLQWFDSENHVLALTDSIHTGTYYVSQTGHGCESPKTVVPVTIFNTAAPISADQEFCGTATVSELTAVGDNIRWYDGSNHIVSDSDVLQSGVYFVTQTQNGCESDRTMVIVTVNQTPAPAAESQTFCGVALVSDLNALGSGLRWYDAEDILLAPTDMLSTGTYYVSQSVAGCESEKTAVTVTVNSTPSASAADQAFCAGAIVADLIASGTDLRWYDNDHLLSSPDALLETGIYYVSQTAHGCESDMTPINVTINPSTTSEETATACDSYEWNGREYTESGDYTYEGVNAFGCTHTSTLHLTVNRSTTTDETATACGSYLWHGVTYTNSGDYTYSGTNATGCTETGTLHLTVSHTAAPTATAQSFCSGSISSLTAAGTDIKWYASPTGGTALGADTALEMGTYYASQTLGGCESDRTAVSVTVQVGMPSAASPQTFVCGARRTNLSATGTTLRWYTTPSGGTAMASSDLLASGTYYVTQTIDGCQSSRRAVEVIVNTIAAPVSNDQTHCYNATVANLTASGTDIRWYATAAGGTALSTGTQLTAGTYYASQKTGSCESARTAVLVTLSGPALPDAPQAQAYNCGSRRTSLVATGTGLKWYTSPMGGTPMLSSAQLVTGPYYVSQTIDGCEGPRREVSVTILYPSAPTASTQFFCTAATVANLYATGSGIKWYASETDTTPLASTTPLVTATYYASQTNSMMCESARTAVEVITGGAPMPEAPSPQTFVCGTRRPSLAATGSGLAWYTVPSGGTALSSTAVLSTGTYYVSQTVSGCVSGRRAVSVIITNPSAPAATAQVLCSGSTVANLAAAGTSLKWYTSQAGGTALATGTILSGGTYYVSQSVGGCESDRTAVSVTINTVAMPDAPSPQVFSCNVKRPALTATGTNLLWYTVATGGSALPSTAQLATGTYYVSQTIDGCTSARRAVSVSVNATAPPAVSDQSLCQGKLVSDLVATGTALRWYASASGGTSLAGSSQLTAGTYYVSQTLNGCESLRAAANVTLISCMVRMPEMVQQETLSQEAVAAGYGIRIFPNPTSSLLNIRSDGDFRAEHVVILDSAGRVVLEQKGTEVIDVSRFAAGVYILRATSGERQYQAKFVKE</sequence>
<dbReference type="Pfam" id="PF19081">
    <property type="entry name" value="Ig_7"/>
    <property type="match status" value="6"/>
</dbReference>
<evidence type="ECO:0000256" key="1">
    <source>
        <dbReference type="ARBA" id="ARBA00022658"/>
    </source>
</evidence>
<gene>
    <name evidence="5" type="ORF">HYN48_08660</name>
</gene>
<dbReference type="PRINTS" id="PR00633">
    <property type="entry name" value="RCCNDNSATION"/>
</dbReference>
<dbReference type="SMART" id="SM00060">
    <property type="entry name" value="FN3"/>
    <property type="match status" value="5"/>
</dbReference>
<organism evidence="5 6">
    <name type="scientific">Flavobacterium magnum</name>
    <dbReference type="NCBI Taxonomy" id="2162713"/>
    <lineage>
        <taxon>Bacteria</taxon>
        <taxon>Pseudomonadati</taxon>
        <taxon>Bacteroidota</taxon>
        <taxon>Flavobacteriia</taxon>
        <taxon>Flavobacteriales</taxon>
        <taxon>Flavobacteriaceae</taxon>
        <taxon>Flavobacterium</taxon>
    </lineage>
</organism>
<name>A0A2S0REU7_9FLAO</name>
<dbReference type="Gene3D" id="2.130.10.30">
    <property type="entry name" value="Regulator of chromosome condensation 1/beta-lactamase-inhibitor protein II"/>
    <property type="match status" value="2"/>
</dbReference>
<dbReference type="Pfam" id="PF25390">
    <property type="entry name" value="WD40_RLD"/>
    <property type="match status" value="1"/>
</dbReference>
<dbReference type="Pfam" id="PF00041">
    <property type="entry name" value="fn3"/>
    <property type="match status" value="2"/>
</dbReference>
<evidence type="ECO:0000256" key="2">
    <source>
        <dbReference type="ARBA" id="ARBA00022729"/>
    </source>
</evidence>
<dbReference type="CDD" id="cd00063">
    <property type="entry name" value="FN3"/>
    <property type="match status" value="3"/>
</dbReference>
<dbReference type="Proteomes" id="UP000244193">
    <property type="component" value="Chromosome"/>
</dbReference>
<feature type="domain" description="Fibronectin type-III" evidence="4">
    <location>
        <begin position="708"/>
        <end position="803"/>
    </location>
</feature>
<evidence type="ECO:0000313" key="5">
    <source>
        <dbReference type="EMBL" id="AWA30145.1"/>
    </source>
</evidence>
<dbReference type="PROSITE" id="PS50853">
    <property type="entry name" value="FN3"/>
    <property type="match status" value="4"/>
</dbReference>
<dbReference type="InterPro" id="IPR000408">
    <property type="entry name" value="Reg_chr_condens"/>
</dbReference>
<dbReference type="InterPro" id="IPR009091">
    <property type="entry name" value="RCC1/BLIP-II"/>
</dbReference>
<dbReference type="Pfam" id="PF18962">
    <property type="entry name" value="Por_Secre_tail"/>
    <property type="match status" value="1"/>
</dbReference>
<dbReference type="InterPro" id="IPR044023">
    <property type="entry name" value="Ig_7"/>
</dbReference>
<evidence type="ECO:0000313" key="6">
    <source>
        <dbReference type="Proteomes" id="UP000244193"/>
    </source>
</evidence>
<accession>A0A2S0REU7</accession>
<dbReference type="PANTHER" id="PTHR45982">
    <property type="entry name" value="REGULATOR OF CHROMOSOME CONDENSATION"/>
    <property type="match status" value="1"/>
</dbReference>
<dbReference type="KEGG" id="fmg:HYN48_08660"/>
<feature type="domain" description="Fibronectin type-III" evidence="4">
    <location>
        <begin position="998"/>
        <end position="1086"/>
    </location>
</feature>
<dbReference type="OrthoDB" id="1283628at2"/>
<dbReference type="InterPro" id="IPR051553">
    <property type="entry name" value="Ran_GTPase-activating"/>
</dbReference>
<proteinExistence type="predicted"/>
<evidence type="ECO:0000259" key="4">
    <source>
        <dbReference type="PROSITE" id="PS50853"/>
    </source>
</evidence>
<dbReference type="NCBIfam" id="TIGR04183">
    <property type="entry name" value="Por_Secre_tail"/>
    <property type="match status" value="1"/>
</dbReference>